<dbReference type="EMBL" id="LZFO01000001">
    <property type="protein sequence ID" value="OFI07687.1"/>
    <property type="molecule type" value="Genomic_DNA"/>
</dbReference>
<keyword evidence="3" id="KW-1185">Reference proteome</keyword>
<sequence>MRVIKLIEYLVDIIETSNKAPFSGKVKVNKKEILSVLDQIINSLPDELKKAQWIVEEKDRILKDAIKEAEIIKNQNIEKLRREIENHDIAREAVTRAEEIVTSAQKDASNIRNGAKNYAEEVINELEKEINSKSKIIIENFKNQMDSLIYSLEEDFNETSKILKSNINDLRNMK</sequence>
<dbReference type="AlphaFoldDB" id="A0A1E8F221"/>
<evidence type="ECO:0000313" key="2">
    <source>
        <dbReference type="EMBL" id="OFI07687.1"/>
    </source>
</evidence>
<evidence type="ECO:0008006" key="4">
    <source>
        <dbReference type="Google" id="ProtNLM"/>
    </source>
</evidence>
<comment type="caution">
    <text evidence="2">The sequence shown here is derived from an EMBL/GenBank/DDBJ whole genome shotgun (WGS) entry which is preliminary data.</text>
</comment>
<dbReference type="Proteomes" id="UP000175744">
    <property type="component" value="Unassembled WGS sequence"/>
</dbReference>
<proteinExistence type="predicted"/>
<organism evidence="2 3">
    <name type="scientific">Clostridium acetireducens DSM 10703</name>
    <dbReference type="NCBI Taxonomy" id="1121290"/>
    <lineage>
        <taxon>Bacteria</taxon>
        <taxon>Bacillati</taxon>
        <taxon>Bacillota</taxon>
        <taxon>Clostridia</taxon>
        <taxon>Eubacteriales</taxon>
        <taxon>Clostridiaceae</taxon>
        <taxon>Clostridium</taxon>
    </lineage>
</organism>
<evidence type="ECO:0000313" key="3">
    <source>
        <dbReference type="Proteomes" id="UP000175744"/>
    </source>
</evidence>
<evidence type="ECO:0000256" key="1">
    <source>
        <dbReference type="SAM" id="Coils"/>
    </source>
</evidence>
<dbReference type="OrthoDB" id="1690557at2"/>
<reference evidence="2 3" key="1">
    <citation type="submission" date="2016-06" db="EMBL/GenBank/DDBJ databases">
        <title>Genome sequence of Clostridium acetireducens DSM 10703.</title>
        <authorList>
            <person name="Poehlein A."/>
            <person name="Fluechter S."/>
            <person name="Duerre P."/>
            <person name="Daniel R."/>
        </authorList>
    </citation>
    <scope>NUCLEOTIDE SEQUENCE [LARGE SCALE GENOMIC DNA]</scope>
    <source>
        <strain evidence="2 3">DSM 10703</strain>
    </source>
</reference>
<dbReference type="STRING" id="1121290.CLAOCE_00350"/>
<dbReference type="PATRIC" id="fig|1121290.3.peg.35"/>
<feature type="coiled-coil region" evidence="1">
    <location>
        <begin position="55"/>
        <end position="97"/>
    </location>
</feature>
<accession>A0A1E8F221</accession>
<name>A0A1E8F221_9CLOT</name>
<protein>
    <recommendedName>
        <fullName evidence="4">ATPase</fullName>
    </recommendedName>
</protein>
<gene>
    <name evidence="2" type="ORF">CLOACE_00350</name>
</gene>
<dbReference type="RefSeq" id="WP_070109022.1">
    <property type="nucleotide sequence ID" value="NZ_LZFO01000001.1"/>
</dbReference>
<keyword evidence="1" id="KW-0175">Coiled coil</keyword>